<dbReference type="OrthoDB" id="9763659at2"/>
<evidence type="ECO:0000256" key="1">
    <source>
        <dbReference type="SAM" id="Coils"/>
    </source>
</evidence>
<dbReference type="InterPro" id="IPR029491">
    <property type="entry name" value="Helicase_HTH"/>
</dbReference>
<dbReference type="CDD" id="cd18809">
    <property type="entry name" value="SF1_C_RecD"/>
    <property type="match status" value="1"/>
</dbReference>
<dbReference type="EMBL" id="SOAG01000037">
    <property type="protein sequence ID" value="TDS51458.1"/>
    <property type="molecule type" value="Genomic_DNA"/>
</dbReference>
<dbReference type="GO" id="GO:0000723">
    <property type="term" value="P:telomere maintenance"/>
    <property type="evidence" value="ECO:0007669"/>
    <property type="project" value="InterPro"/>
</dbReference>
<accession>A0A4R7EMP5</accession>
<proteinExistence type="predicted"/>
<feature type="domain" description="AAA+ ATPase" evidence="2">
    <location>
        <begin position="17"/>
        <end position="202"/>
    </location>
</feature>
<dbReference type="PANTHER" id="PTHR47642:SF5">
    <property type="entry name" value="ATP-DEPENDENT DNA HELICASE"/>
    <property type="match status" value="1"/>
</dbReference>
<dbReference type="AlphaFoldDB" id="A0A4R7EMP5"/>
<keyword evidence="1" id="KW-0175">Coiled coil</keyword>
<sequence>MQHSDEAKYVLQFINQTNKSVFLTGKAGTGKTTLLKEIIATTHKNAVIVAPTGIAALNAGGVTIHSFFLLPFAAFIPDVKNPPVFTENLKFENRVSLKRHLRINKARKTLFLNLELLIIDEVSMLRADVLDAMDFMLQTIRRNSEPFGGIQVLFIGDLFQLPPVIKAEEWNILKNYYKGGYFFHSHAIQNSPPVYIELDKIFRQSENQFIEILNNLRNNCISKSDIKVLNQFVNSQFDIRKNPGYITLTTHNALANKINTEALEAISKKAYGYKAEIIGDFPDKIFPIDEIINLKVGAQVIFIKNDMSFEKNYYNGKMGFISKLSENEIFVTFPDENKMIEVERYEWQNIKYTVNANTKEIEEEILGTFTHYPIKLAWAITVHKSQGLTFDKAVLDVSKVFLPGQAYVALSRLRSLDGLILLAPIRMNGLENDFDVLNYTENKAEKEQLANQLQLQTKEFLKEYLIKTYSWYGLAMSWRSHVNSYAIESERSSKSKYKVWAEKNLQNIEEILVYSEKFISQLNKLFDEEPYRFEFIKERVNKAYQYFFPKMDYLVFELLFTMAQIKKQRKMKAFWEELAELEEGIIKAVLQMKKSQKMIDAIAREEDLSKENLKLQEISEYKINHLVQIANLLRASRLGLEEEQDDIFEEVSDSKKEKKLKKATTEITLEFWKQQKSIGEIAEIRKLTQVTIYSHLGKLAAQGAIKLSEILPKDKIEALDKLFKEFENKPLSEIKAHVGELYSWDELKLYQRAQPKVD</sequence>
<dbReference type="RefSeq" id="WP_133713681.1">
    <property type="nucleotide sequence ID" value="NZ_SOAG01000037.1"/>
</dbReference>
<reference evidence="3 4" key="1">
    <citation type="submission" date="2019-03" db="EMBL/GenBank/DDBJ databases">
        <title>Genomic Encyclopedia of Archaeal and Bacterial Type Strains, Phase II (KMG-II): from individual species to whole genera.</title>
        <authorList>
            <person name="Goeker M."/>
        </authorList>
    </citation>
    <scope>NUCLEOTIDE SEQUENCE [LARGE SCALE GENOMIC DNA]</scope>
    <source>
        <strain evidence="3 4">DSM 28213</strain>
    </source>
</reference>
<dbReference type="Pfam" id="PF14493">
    <property type="entry name" value="HTH_40"/>
    <property type="match status" value="1"/>
</dbReference>
<dbReference type="Gene3D" id="3.40.50.300">
    <property type="entry name" value="P-loop containing nucleotide triphosphate hydrolases"/>
    <property type="match status" value="1"/>
</dbReference>
<evidence type="ECO:0000259" key="2">
    <source>
        <dbReference type="SMART" id="SM00382"/>
    </source>
</evidence>
<dbReference type="InterPro" id="IPR051055">
    <property type="entry name" value="PIF1_helicase"/>
</dbReference>
<dbReference type="SUPFAM" id="SSF52540">
    <property type="entry name" value="P-loop containing nucleoside triphosphate hydrolases"/>
    <property type="match status" value="2"/>
</dbReference>
<evidence type="ECO:0000313" key="4">
    <source>
        <dbReference type="Proteomes" id="UP000295215"/>
    </source>
</evidence>
<dbReference type="InterPro" id="IPR027417">
    <property type="entry name" value="P-loop_NTPase"/>
</dbReference>
<dbReference type="InterPro" id="IPR003593">
    <property type="entry name" value="AAA+_ATPase"/>
</dbReference>
<feature type="coiled-coil region" evidence="1">
    <location>
        <begin position="436"/>
        <end position="463"/>
    </location>
</feature>
<dbReference type="PANTHER" id="PTHR47642">
    <property type="entry name" value="ATP-DEPENDENT DNA HELICASE"/>
    <property type="match status" value="1"/>
</dbReference>
<dbReference type="InterPro" id="IPR010285">
    <property type="entry name" value="DNA_helicase_pif1-like_DEAD"/>
</dbReference>
<dbReference type="Gene3D" id="2.30.30.940">
    <property type="match status" value="1"/>
</dbReference>
<evidence type="ECO:0000313" key="3">
    <source>
        <dbReference type="EMBL" id="TDS51458.1"/>
    </source>
</evidence>
<dbReference type="GO" id="GO:0003678">
    <property type="term" value="F:DNA helicase activity"/>
    <property type="evidence" value="ECO:0007669"/>
    <property type="project" value="InterPro"/>
</dbReference>
<dbReference type="Gene3D" id="1.10.10.1390">
    <property type="entry name" value="ATP-dependent DNA helicase RecQ"/>
    <property type="match status" value="1"/>
</dbReference>
<gene>
    <name evidence="3" type="ORF">C8P70_13716</name>
</gene>
<protein>
    <submittedName>
        <fullName evidence="3">Helix-turn-helix protein</fullName>
    </submittedName>
</protein>
<dbReference type="Proteomes" id="UP000295215">
    <property type="component" value="Unassembled WGS sequence"/>
</dbReference>
<dbReference type="GO" id="GO:0006281">
    <property type="term" value="P:DNA repair"/>
    <property type="evidence" value="ECO:0007669"/>
    <property type="project" value="InterPro"/>
</dbReference>
<dbReference type="SMART" id="SM00382">
    <property type="entry name" value="AAA"/>
    <property type="match status" value="1"/>
</dbReference>
<organism evidence="3 4">
    <name type="scientific">Myroides indicus</name>
    <dbReference type="NCBI Taxonomy" id="1323422"/>
    <lineage>
        <taxon>Bacteria</taxon>
        <taxon>Pseudomonadati</taxon>
        <taxon>Bacteroidota</taxon>
        <taxon>Flavobacteriia</taxon>
        <taxon>Flavobacteriales</taxon>
        <taxon>Flavobacteriaceae</taxon>
        <taxon>Myroides</taxon>
    </lineage>
</organism>
<dbReference type="Pfam" id="PF05970">
    <property type="entry name" value="PIF1"/>
    <property type="match status" value="1"/>
</dbReference>
<keyword evidence="4" id="KW-1185">Reference proteome</keyword>
<name>A0A4R7EMP5_9FLAO</name>
<dbReference type="FunFam" id="3.40.50.300:FF:001498">
    <property type="entry name" value="ATP-dependent DNA helicase"/>
    <property type="match status" value="1"/>
</dbReference>
<comment type="caution">
    <text evidence="3">The sequence shown here is derived from an EMBL/GenBank/DDBJ whole genome shotgun (WGS) entry which is preliminary data.</text>
</comment>